<reference evidence="1" key="1">
    <citation type="submission" date="2018-05" db="EMBL/GenBank/DDBJ databases">
        <title>Draft genome of Mucuna pruriens seed.</title>
        <authorList>
            <person name="Nnadi N.E."/>
            <person name="Vos R."/>
            <person name="Hasami M.H."/>
            <person name="Devisetty U.K."/>
            <person name="Aguiy J.C."/>
        </authorList>
    </citation>
    <scope>NUCLEOTIDE SEQUENCE [LARGE SCALE GENOMIC DNA]</scope>
    <source>
        <strain evidence="1">JCA_2017</strain>
    </source>
</reference>
<organism evidence="1 2">
    <name type="scientific">Mucuna pruriens</name>
    <name type="common">Velvet bean</name>
    <name type="synonym">Dolichos pruriens</name>
    <dbReference type="NCBI Taxonomy" id="157652"/>
    <lineage>
        <taxon>Eukaryota</taxon>
        <taxon>Viridiplantae</taxon>
        <taxon>Streptophyta</taxon>
        <taxon>Embryophyta</taxon>
        <taxon>Tracheophyta</taxon>
        <taxon>Spermatophyta</taxon>
        <taxon>Magnoliopsida</taxon>
        <taxon>eudicotyledons</taxon>
        <taxon>Gunneridae</taxon>
        <taxon>Pentapetalae</taxon>
        <taxon>rosids</taxon>
        <taxon>fabids</taxon>
        <taxon>Fabales</taxon>
        <taxon>Fabaceae</taxon>
        <taxon>Papilionoideae</taxon>
        <taxon>50 kb inversion clade</taxon>
        <taxon>NPAAA clade</taxon>
        <taxon>indigoferoid/millettioid clade</taxon>
        <taxon>Phaseoleae</taxon>
        <taxon>Mucuna</taxon>
    </lineage>
</organism>
<dbReference type="Proteomes" id="UP000257109">
    <property type="component" value="Unassembled WGS sequence"/>
</dbReference>
<proteinExistence type="predicted"/>
<dbReference type="EMBL" id="QJKJ01003429">
    <property type="protein sequence ID" value="RDX98565.1"/>
    <property type="molecule type" value="Genomic_DNA"/>
</dbReference>
<dbReference type="STRING" id="157652.A0A371H703"/>
<sequence length="83" mass="9814">MCCCFEARVVVVHGKRRLRSLFWRVRAYIRRQMKARSIKNNFNYDPFSYALNFDDGFFCPTQLILSHKSVAPQPHHSSQYTDG</sequence>
<comment type="caution">
    <text evidence="1">The sequence shown here is derived from an EMBL/GenBank/DDBJ whole genome shotgun (WGS) entry which is preliminary data.</text>
</comment>
<accession>A0A371H703</accession>
<gene>
    <name evidence="1" type="ORF">CR513_18487</name>
</gene>
<feature type="non-terminal residue" evidence="1">
    <location>
        <position position="1"/>
    </location>
</feature>
<evidence type="ECO:0000313" key="1">
    <source>
        <dbReference type="EMBL" id="RDX98565.1"/>
    </source>
</evidence>
<protein>
    <submittedName>
        <fullName evidence="1">Uncharacterized protein</fullName>
    </submittedName>
</protein>
<dbReference type="PANTHER" id="PTHR34538">
    <property type="entry name" value="EXPRESSED PROTEIN"/>
    <property type="match status" value="1"/>
</dbReference>
<dbReference type="PANTHER" id="PTHR34538:SF13">
    <property type="entry name" value="OS02G0637200 PROTEIN"/>
    <property type="match status" value="1"/>
</dbReference>
<evidence type="ECO:0000313" key="2">
    <source>
        <dbReference type="Proteomes" id="UP000257109"/>
    </source>
</evidence>
<dbReference type="OrthoDB" id="1932900at2759"/>
<name>A0A371H703_MUCPR</name>
<dbReference type="AlphaFoldDB" id="A0A371H703"/>
<keyword evidence="2" id="KW-1185">Reference proteome</keyword>